<keyword evidence="2" id="KW-0545">Nucleotide biosynthesis</keyword>
<accession>A0A1G1YW97</accession>
<dbReference type="GO" id="GO:0019205">
    <property type="term" value="F:nucleobase-containing compound kinase activity"/>
    <property type="evidence" value="ECO:0007669"/>
    <property type="project" value="InterPro"/>
</dbReference>
<evidence type="ECO:0000256" key="3">
    <source>
        <dbReference type="ARBA" id="ARBA00022741"/>
    </source>
</evidence>
<evidence type="ECO:0000313" key="5">
    <source>
        <dbReference type="EMBL" id="OGY56671.1"/>
    </source>
</evidence>
<evidence type="ECO:0000256" key="4">
    <source>
        <dbReference type="ARBA" id="ARBA00022777"/>
    </source>
</evidence>
<dbReference type="EMBL" id="MHIT01000021">
    <property type="protein sequence ID" value="OGY56671.1"/>
    <property type="molecule type" value="Genomic_DNA"/>
</dbReference>
<gene>
    <name evidence="5" type="ORF">A2Y84_00050</name>
</gene>
<feature type="non-terminal residue" evidence="5">
    <location>
        <position position="272"/>
    </location>
</feature>
<dbReference type="InterPro" id="IPR033690">
    <property type="entry name" value="Adenylat_kinase_CS"/>
</dbReference>
<evidence type="ECO:0000256" key="2">
    <source>
        <dbReference type="ARBA" id="ARBA00022727"/>
    </source>
</evidence>
<name>A0A1G1YW97_9BACT</name>
<dbReference type="AlphaFoldDB" id="A0A1G1YW97"/>
<organism evidence="5 6">
    <name type="scientific">Candidatus Colwellbacteria bacterium RBG_13_48_8</name>
    <dbReference type="NCBI Taxonomy" id="1797685"/>
    <lineage>
        <taxon>Bacteria</taxon>
        <taxon>Candidatus Colwelliibacteriota</taxon>
    </lineage>
</organism>
<evidence type="ECO:0000313" key="6">
    <source>
        <dbReference type="Proteomes" id="UP000177062"/>
    </source>
</evidence>
<keyword evidence="1" id="KW-0808">Transferase</keyword>
<sequence>MGKIDEFPLFKTKIEGASEKFDLADSEERGEYFQVKAGPEIELIKNYLRDRTFVAYLLGKKNSGKGTYTKLFIEAVGGQDKVAHISVGDIVRSAAKILEKGSEEKGLIRFLKDNYRGFTSLEETLEAFKSRSTKTLMPTELVLALIKWELGKMEKKTIFLDGFPRDLDQISYSIFFRDLIGYREDPDFFVFISLPESVIDARMQSRVVCPRCHTPRSLSLLPTKEIGYDPSNHSFYLKCDTPECREERMVAKEGDDQGIESIRPRLEVDGLV</sequence>
<dbReference type="Gene3D" id="3.40.50.300">
    <property type="entry name" value="P-loop containing nucleotide triphosphate hydrolases"/>
    <property type="match status" value="1"/>
</dbReference>
<dbReference type="InterPro" id="IPR027417">
    <property type="entry name" value="P-loop_NTPase"/>
</dbReference>
<keyword evidence="4" id="KW-0418">Kinase</keyword>
<dbReference type="Pfam" id="PF00406">
    <property type="entry name" value="ADK"/>
    <property type="match status" value="1"/>
</dbReference>
<protein>
    <recommendedName>
        <fullName evidence="7">Adenylate kinase</fullName>
    </recommendedName>
</protein>
<evidence type="ECO:0000256" key="1">
    <source>
        <dbReference type="ARBA" id="ARBA00022679"/>
    </source>
</evidence>
<dbReference type="SUPFAM" id="SSF52540">
    <property type="entry name" value="P-loop containing nucleoside triphosphate hydrolases"/>
    <property type="match status" value="1"/>
</dbReference>
<dbReference type="PANTHER" id="PTHR23359">
    <property type="entry name" value="NUCLEOTIDE KINASE"/>
    <property type="match status" value="1"/>
</dbReference>
<dbReference type="Proteomes" id="UP000177062">
    <property type="component" value="Unassembled WGS sequence"/>
</dbReference>
<evidence type="ECO:0008006" key="7">
    <source>
        <dbReference type="Google" id="ProtNLM"/>
    </source>
</evidence>
<dbReference type="GO" id="GO:0005524">
    <property type="term" value="F:ATP binding"/>
    <property type="evidence" value="ECO:0007669"/>
    <property type="project" value="InterPro"/>
</dbReference>
<dbReference type="GO" id="GO:0009165">
    <property type="term" value="P:nucleotide biosynthetic process"/>
    <property type="evidence" value="ECO:0007669"/>
    <property type="project" value="UniProtKB-KW"/>
</dbReference>
<dbReference type="PROSITE" id="PS00113">
    <property type="entry name" value="ADENYLATE_KINASE"/>
    <property type="match status" value="1"/>
</dbReference>
<proteinExistence type="predicted"/>
<keyword evidence="3" id="KW-0547">Nucleotide-binding</keyword>
<reference evidence="5 6" key="1">
    <citation type="journal article" date="2016" name="Nat. Commun.">
        <title>Thousands of microbial genomes shed light on interconnected biogeochemical processes in an aquifer system.</title>
        <authorList>
            <person name="Anantharaman K."/>
            <person name="Brown C.T."/>
            <person name="Hug L.A."/>
            <person name="Sharon I."/>
            <person name="Castelle C.J."/>
            <person name="Probst A.J."/>
            <person name="Thomas B.C."/>
            <person name="Singh A."/>
            <person name="Wilkins M.J."/>
            <person name="Karaoz U."/>
            <person name="Brodie E.L."/>
            <person name="Williams K.H."/>
            <person name="Hubbard S.S."/>
            <person name="Banfield J.F."/>
        </authorList>
    </citation>
    <scope>NUCLEOTIDE SEQUENCE [LARGE SCALE GENOMIC DNA]</scope>
</reference>
<dbReference type="InterPro" id="IPR000850">
    <property type="entry name" value="Adenylat/UMP-CMP_kin"/>
</dbReference>
<comment type="caution">
    <text evidence="5">The sequence shown here is derived from an EMBL/GenBank/DDBJ whole genome shotgun (WGS) entry which is preliminary data.</text>
</comment>